<dbReference type="InterPro" id="IPR015168">
    <property type="entry name" value="SsuA/THI5"/>
</dbReference>
<evidence type="ECO:0000259" key="1">
    <source>
        <dbReference type="Pfam" id="PF09084"/>
    </source>
</evidence>
<dbReference type="Pfam" id="PF09084">
    <property type="entry name" value="NMT1"/>
    <property type="match status" value="1"/>
</dbReference>
<sequence>MPSHRRSFMKKVAIGASAGISGITAGCLGDNDDTELQVGIVDPLTEPVSLFGIDEIADTAGENMGAEYELTVNAAEGSPQVINQLSAGELQIGNVAYASFPRSVAQEAVPGGITGIVSEARDAHPDYKPWEILTLEDSDISEPEDLEGSDFGVNAVGTGVHAICELGLREFGLNPDEDIDWVEIEFPAIGSALRDGRIDAGIFVPVFSHAEVAEGGVELVFDSTDVWDEQYDFTFLAARNEFLDDNSDTVEYFLEDYTNLLEYIYDPDNRDDVVSLASDEFDVPEELLDMYYLTEEDFYRPQDGRLDIPRLQEVIDRLYESELIEDNINVEDNATNEYLP</sequence>
<reference evidence="2 3" key="1">
    <citation type="submission" date="2018-10" db="EMBL/GenBank/DDBJ databases">
        <title>Natrarchaeobius chitinivorans gen. nov., sp. nov., and Natrarchaeobius haloalkaliphilus sp. nov., alkaliphilic, chitin-utilizing haloarchaea from hypersaline alkaline lakes.</title>
        <authorList>
            <person name="Sorokin D.Y."/>
            <person name="Elcheninov A.G."/>
            <person name="Kostrikina N.A."/>
            <person name="Bale N.J."/>
            <person name="Sinninghe Damste J.S."/>
            <person name="Khijniak T.V."/>
            <person name="Kublanov I.V."/>
            <person name="Toshchakov S.V."/>
        </authorList>
    </citation>
    <scope>NUCLEOTIDE SEQUENCE [LARGE SCALE GENOMIC DNA]</scope>
    <source>
        <strain evidence="2 3">AArcht-Sl</strain>
    </source>
</reference>
<evidence type="ECO:0000313" key="3">
    <source>
        <dbReference type="Proteomes" id="UP000273828"/>
    </source>
</evidence>
<comment type="caution">
    <text evidence="2">The sequence shown here is derived from an EMBL/GenBank/DDBJ whole genome shotgun (WGS) entry which is preliminary data.</text>
</comment>
<dbReference type="Proteomes" id="UP000273828">
    <property type="component" value="Unassembled WGS sequence"/>
</dbReference>
<evidence type="ECO:0000313" key="2">
    <source>
        <dbReference type="EMBL" id="RQG87857.1"/>
    </source>
</evidence>
<dbReference type="SUPFAM" id="SSF53850">
    <property type="entry name" value="Periplasmic binding protein-like II"/>
    <property type="match status" value="1"/>
</dbReference>
<keyword evidence="3" id="KW-1185">Reference proteome</keyword>
<accession>A0A3N6LNU6</accession>
<protein>
    <submittedName>
        <fullName evidence="2">ABC transporter substrate-binding protein</fullName>
    </submittedName>
</protein>
<dbReference type="PANTHER" id="PTHR30024">
    <property type="entry name" value="ALIPHATIC SULFONATES-BINDING PROTEIN-RELATED"/>
    <property type="match status" value="1"/>
</dbReference>
<dbReference type="PROSITE" id="PS51257">
    <property type="entry name" value="PROKAR_LIPOPROTEIN"/>
    <property type="match status" value="1"/>
</dbReference>
<name>A0A3N6LNU6_9EURY</name>
<organism evidence="2 3">
    <name type="scientific">Natrarchaeobius halalkaliphilus</name>
    <dbReference type="NCBI Taxonomy" id="1679091"/>
    <lineage>
        <taxon>Archaea</taxon>
        <taxon>Methanobacteriati</taxon>
        <taxon>Methanobacteriota</taxon>
        <taxon>Stenosarchaea group</taxon>
        <taxon>Halobacteria</taxon>
        <taxon>Halobacteriales</taxon>
        <taxon>Natrialbaceae</taxon>
        <taxon>Natrarchaeobius</taxon>
    </lineage>
</organism>
<feature type="domain" description="SsuA/THI5-like" evidence="1">
    <location>
        <begin position="130"/>
        <end position="265"/>
    </location>
</feature>
<dbReference type="AlphaFoldDB" id="A0A3N6LNU6"/>
<dbReference type="EMBL" id="REFY01000005">
    <property type="protein sequence ID" value="RQG87857.1"/>
    <property type="molecule type" value="Genomic_DNA"/>
</dbReference>
<dbReference type="Gene3D" id="3.40.190.10">
    <property type="entry name" value="Periplasmic binding protein-like II"/>
    <property type="match status" value="2"/>
</dbReference>
<gene>
    <name evidence="2" type="ORF">EA462_13410</name>
</gene>
<proteinExistence type="predicted"/>